<dbReference type="VEuPathDB" id="FungiDB:C4_03490C_A"/>
<evidence type="ECO:0000256" key="1">
    <source>
        <dbReference type="SAM" id="SignalP"/>
    </source>
</evidence>
<sequence>MKFCQIASASLFVLTSQALFVAHNYNKVLTGNVTSTNSTANATSVPNSTALATAIANSTAIGNSTTGVIDRRENYHDALDKRLDLTTLIPIIVAAITSALPGVLNTISGLLGDLPSPIDPTEILNVSSSTNTTSNLDLVNEIVNQVKVKLPQAISEFEQNSQNSKRIGLDSIAQ</sequence>
<dbReference type="Proteomes" id="UP000000559">
    <property type="component" value="Chromosome 4"/>
</dbReference>
<reference evidence="3 4" key="1">
    <citation type="journal article" date="2004" name="Proc. Natl. Acad. Sci. U.S.A.">
        <title>The diploid genome sequence of Candida albicans.</title>
        <authorList>
            <person name="Jones T."/>
            <person name="Federspiel N.A."/>
            <person name="Chibana H."/>
            <person name="Dungan J."/>
            <person name="Kalman S."/>
            <person name="Magee B.B."/>
            <person name="Newport G."/>
            <person name="Thorstenson Y.R."/>
            <person name="Agabian N."/>
            <person name="Magee P.T."/>
            <person name="Davis R.W."/>
            <person name="Scherer S."/>
        </authorList>
    </citation>
    <scope>NUCLEOTIDE SEQUENCE [LARGE SCALE GENOMIC DNA]</scope>
    <source>
        <strain evidence="4">SC5314 / ATCC MYA-2876</strain>
    </source>
</reference>
<evidence type="ECO:0000313" key="4">
    <source>
        <dbReference type="Proteomes" id="UP000000559"/>
    </source>
</evidence>
<name>A0A1D8PLV2_CANAL</name>
<dbReference type="AlphaFoldDB" id="A0A1D8PLV2"/>
<evidence type="ECO:0000313" key="3">
    <source>
        <dbReference type="EMBL" id="AOW29107.1"/>
    </source>
</evidence>
<dbReference type="SMR" id="A0A1D8PLV2"/>
<dbReference type="RefSeq" id="XP_711596.2">
    <property type="nucleotide sequence ID" value="XM_706504.2"/>
</dbReference>
<feature type="chain" id="PRO_5009111239" evidence="1">
    <location>
        <begin position="19"/>
        <end position="174"/>
    </location>
</feature>
<keyword evidence="4" id="KW-1185">Reference proteome</keyword>
<dbReference type="InParanoid" id="A0A1D8PLV2"/>
<organism evidence="3 4">
    <name type="scientific">Candida albicans (strain SC5314 / ATCC MYA-2876)</name>
    <name type="common">Yeast</name>
    <dbReference type="NCBI Taxonomy" id="237561"/>
    <lineage>
        <taxon>Eukaryota</taxon>
        <taxon>Fungi</taxon>
        <taxon>Dikarya</taxon>
        <taxon>Ascomycota</taxon>
        <taxon>Saccharomycotina</taxon>
        <taxon>Pichiomycetes</taxon>
        <taxon>Debaryomycetaceae</taxon>
        <taxon>Candida/Lodderomyces clade</taxon>
        <taxon>Candida</taxon>
    </lineage>
</organism>
<dbReference type="STRING" id="237561.A0A1D8PLV2"/>
<dbReference type="KEGG" id="cal:CAALFM_C403490CA"/>
<reference evidence="3 4" key="3">
    <citation type="journal article" date="2013" name="Genome Biol.">
        <title>Assembly of a phased diploid Candida albicans genome facilitates allele-specific measurements and provides a simple model for repeat and indel structure.</title>
        <authorList>
            <person name="Muzzey D."/>
            <person name="Schwartz K."/>
            <person name="Weissman J.S."/>
            <person name="Sherlock G."/>
        </authorList>
    </citation>
    <scope>NUCLEOTIDE SEQUENCE [LARGE SCALE GENOMIC DNA]</scope>
    <source>
        <strain evidence="4">SC5314 / ATCC MYA-2876</strain>
    </source>
</reference>
<dbReference type="CGD" id="CAL0000193025">
    <property type="gene designation" value="orf19.10885"/>
</dbReference>
<evidence type="ECO:0000313" key="2">
    <source>
        <dbReference type="CGD" id="CAL0000193025"/>
    </source>
</evidence>
<accession>A0A1D8PLV2</accession>
<reference evidence="3 4" key="2">
    <citation type="journal article" date="2007" name="Genome Biol.">
        <title>Assembly of the Candida albicans genome into sixteen supercontigs aligned on the eight chromosomes.</title>
        <authorList>
            <person name="van het Hoog M."/>
            <person name="Rast T.J."/>
            <person name="Martchenko M."/>
            <person name="Grindle S."/>
            <person name="Dignard D."/>
            <person name="Hogues H."/>
            <person name="Cuomo C."/>
            <person name="Berriman M."/>
            <person name="Scherer S."/>
            <person name="Magee B.B."/>
            <person name="Whiteway M."/>
            <person name="Chibana H."/>
            <person name="Nantel A."/>
            <person name="Magee P.T."/>
        </authorList>
    </citation>
    <scope>GENOME REANNOTATION</scope>
    <source>
        <strain evidence="4">SC5314 / ATCC MYA-2876</strain>
    </source>
</reference>
<dbReference type="EMBL" id="CP017626">
    <property type="protein sequence ID" value="AOW29107.1"/>
    <property type="molecule type" value="Genomic_DNA"/>
</dbReference>
<protein>
    <submittedName>
        <fullName evidence="3">Uncharacterized protein</fullName>
    </submittedName>
</protein>
<keyword evidence="1" id="KW-0732">Signal</keyword>
<proteinExistence type="predicted"/>
<feature type="signal peptide" evidence="1">
    <location>
        <begin position="1"/>
        <end position="18"/>
    </location>
</feature>
<gene>
    <name evidence="3" type="ordered locus">CAALFM_C403490CA</name>
    <name evidence="2" type="ordered locus">orf19.10885</name>
</gene>
<dbReference type="GeneID" id="3646799"/>